<evidence type="ECO:0000313" key="2">
    <source>
        <dbReference type="EMBL" id="KAG5449726.1"/>
    </source>
</evidence>
<comment type="caution">
    <text evidence="2">The sequence shown here is derived from an EMBL/GenBank/DDBJ whole genome shotgun (WGS) entry which is preliminary data.</text>
</comment>
<dbReference type="EMBL" id="NIRI02000042">
    <property type="protein sequence ID" value="KAG5449726.1"/>
    <property type="molecule type" value="Genomic_DNA"/>
</dbReference>
<evidence type="ECO:0000256" key="1">
    <source>
        <dbReference type="SAM" id="MobiDB-lite"/>
    </source>
</evidence>
<feature type="compositionally biased region" description="Polar residues" evidence="1">
    <location>
        <begin position="59"/>
        <end position="79"/>
    </location>
</feature>
<protein>
    <submittedName>
        <fullName evidence="2">Uncharacterized protein</fullName>
    </submittedName>
</protein>
<dbReference type="InParanoid" id="A0A419Q8A7"/>
<accession>A0A419Q8A7</accession>
<feature type="region of interest" description="Disordered" evidence="1">
    <location>
        <begin position="41"/>
        <end position="83"/>
    </location>
</feature>
<gene>
    <name evidence="2" type="ORF">CSKR_103102</name>
</gene>
<name>A0A419Q8A7_CLOSI</name>
<dbReference type="Proteomes" id="UP000286415">
    <property type="component" value="Unassembled WGS sequence"/>
</dbReference>
<evidence type="ECO:0000313" key="3">
    <source>
        <dbReference type="Proteomes" id="UP000286415"/>
    </source>
</evidence>
<reference evidence="2 3" key="2">
    <citation type="journal article" date="2021" name="Genomics">
        <title>High-quality reference genome for Clonorchis sinensis.</title>
        <authorList>
            <person name="Young N.D."/>
            <person name="Stroehlein A.J."/>
            <person name="Kinkar L."/>
            <person name="Wang T."/>
            <person name="Sohn W.M."/>
            <person name="Chang B.C.H."/>
            <person name="Kaur P."/>
            <person name="Weisz D."/>
            <person name="Dudchenko O."/>
            <person name="Aiden E.L."/>
            <person name="Korhonen P.K."/>
            <person name="Gasser R.B."/>
        </authorList>
    </citation>
    <scope>NUCLEOTIDE SEQUENCE [LARGE SCALE GENOMIC DNA]</scope>
    <source>
        <strain evidence="2">Cs-k2</strain>
    </source>
</reference>
<sequence>MVDHILKHIQADGVGISRAPSSSANRTDSSPTFYNLFHTSSGAGHLSDSPTLNRARKTAPSSVNDGSTYATHDLTNTDSGAGRSSIEVSVCCNGAERSCKPVGLWLPAPPRTVYQKAQ</sequence>
<keyword evidence="3" id="KW-1185">Reference proteome</keyword>
<dbReference type="AlphaFoldDB" id="A0A419Q8A7"/>
<organism evidence="2 3">
    <name type="scientific">Clonorchis sinensis</name>
    <name type="common">Chinese liver fluke</name>
    <dbReference type="NCBI Taxonomy" id="79923"/>
    <lineage>
        <taxon>Eukaryota</taxon>
        <taxon>Metazoa</taxon>
        <taxon>Spiralia</taxon>
        <taxon>Lophotrochozoa</taxon>
        <taxon>Platyhelminthes</taxon>
        <taxon>Trematoda</taxon>
        <taxon>Digenea</taxon>
        <taxon>Opisthorchiida</taxon>
        <taxon>Opisthorchiata</taxon>
        <taxon>Opisthorchiidae</taxon>
        <taxon>Clonorchis</taxon>
    </lineage>
</organism>
<feature type="compositionally biased region" description="Polar residues" evidence="1">
    <location>
        <begin position="41"/>
        <end position="52"/>
    </location>
</feature>
<reference evidence="2 3" key="1">
    <citation type="journal article" date="2018" name="Biotechnol. Adv.">
        <title>Improved genomic resources and new bioinformatic workflow for the carcinogenic parasite Clonorchis sinensis: Biotechnological implications.</title>
        <authorList>
            <person name="Wang D."/>
            <person name="Korhonen P.K."/>
            <person name="Gasser R.B."/>
            <person name="Young N.D."/>
        </authorList>
    </citation>
    <scope>NUCLEOTIDE SEQUENCE [LARGE SCALE GENOMIC DNA]</scope>
    <source>
        <strain evidence="2">Cs-k2</strain>
    </source>
</reference>
<proteinExistence type="predicted"/>